<name>A0A1W1VUS0_9DEIO</name>
<dbReference type="EMBL" id="FWWU01000010">
    <property type="protein sequence ID" value="SMB97132.1"/>
    <property type="molecule type" value="Genomic_DNA"/>
</dbReference>
<dbReference type="Gene3D" id="1.10.10.10">
    <property type="entry name" value="Winged helix-like DNA-binding domain superfamily/Winged helix DNA-binding domain"/>
    <property type="match status" value="1"/>
</dbReference>
<accession>A0A1W1VUS0</accession>
<evidence type="ECO:0000313" key="2">
    <source>
        <dbReference type="Proteomes" id="UP000192582"/>
    </source>
</evidence>
<dbReference type="InterPro" id="IPR036388">
    <property type="entry name" value="WH-like_DNA-bd_sf"/>
</dbReference>
<dbReference type="InterPro" id="IPR036390">
    <property type="entry name" value="WH_DNA-bd_sf"/>
</dbReference>
<dbReference type="SUPFAM" id="SSF46785">
    <property type="entry name" value="Winged helix' DNA-binding domain"/>
    <property type="match status" value="1"/>
</dbReference>
<dbReference type="CDD" id="cd00090">
    <property type="entry name" value="HTH_ARSR"/>
    <property type="match status" value="1"/>
</dbReference>
<protein>
    <recommendedName>
        <fullName evidence="3">Helix-turn-helix domain-containing protein</fullName>
    </recommendedName>
</protein>
<evidence type="ECO:0000313" key="1">
    <source>
        <dbReference type="EMBL" id="SMB97132.1"/>
    </source>
</evidence>
<sequence length="215" mass="23670">MTAPSPTPFQVKTLAQAEALLDFAYGARLLEKFMEPSTSSQAAHALAEPANRVAYHVRKLTEAGLLRVAGRQGKRVLYQVTAQTFHVPRALVQLDEPLTLIEPAMRDITTAYAHAILEWQTRNAADTLAGDGSHLIVQLDGQPQADQGEAQPQTPEGPYAPAMRMRTLQITPEQYRRAQAAMDRILTDLTSEEDTSCARRCTFVIMGFAGDLHDI</sequence>
<organism evidence="1 2">
    <name type="scientific">Deinococcus hopiensis KR-140</name>
    <dbReference type="NCBI Taxonomy" id="695939"/>
    <lineage>
        <taxon>Bacteria</taxon>
        <taxon>Thermotogati</taxon>
        <taxon>Deinococcota</taxon>
        <taxon>Deinococci</taxon>
        <taxon>Deinococcales</taxon>
        <taxon>Deinococcaceae</taxon>
        <taxon>Deinococcus</taxon>
    </lineage>
</organism>
<reference evidence="1 2" key="1">
    <citation type="submission" date="2017-04" db="EMBL/GenBank/DDBJ databases">
        <authorList>
            <person name="Afonso C.L."/>
            <person name="Miller P.J."/>
            <person name="Scott M.A."/>
            <person name="Spackman E."/>
            <person name="Goraichik I."/>
            <person name="Dimitrov K.M."/>
            <person name="Suarez D.L."/>
            <person name="Swayne D.E."/>
        </authorList>
    </citation>
    <scope>NUCLEOTIDE SEQUENCE [LARGE SCALE GENOMIC DNA]</scope>
    <source>
        <strain evidence="1 2">KR-140</strain>
    </source>
</reference>
<evidence type="ECO:0008006" key="3">
    <source>
        <dbReference type="Google" id="ProtNLM"/>
    </source>
</evidence>
<gene>
    <name evidence="1" type="ORF">SAMN00790413_06361</name>
</gene>
<dbReference type="OrthoDB" id="65006at2"/>
<dbReference type="AlphaFoldDB" id="A0A1W1VUS0"/>
<dbReference type="Proteomes" id="UP000192582">
    <property type="component" value="Unassembled WGS sequence"/>
</dbReference>
<dbReference type="RefSeq" id="WP_084051188.1">
    <property type="nucleotide sequence ID" value="NZ_FWWU01000010.1"/>
</dbReference>
<keyword evidence="2" id="KW-1185">Reference proteome</keyword>
<dbReference type="InterPro" id="IPR011991">
    <property type="entry name" value="ArsR-like_HTH"/>
</dbReference>
<proteinExistence type="predicted"/>